<keyword evidence="2" id="KW-1185">Reference proteome</keyword>
<gene>
    <name evidence="1" type="ORF">PHPALM_1807</name>
</gene>
<proteinExistence type="predicted"/>
<dbReference type="EMBL" id="NCKW01000511">
    <property type="protein sequence ID" value="POM80366.1"/>
    <property type="molecule type" value="Genomic_DNA"/>
</dbReference>
<protein>
    <submittedName>
        <fullName evidence="1">Transposase</fullName>
    </submittedName>
</protein>
<name>A0A2P4YRG0_9STRA</name>
<evidence type="ECO:0000313" key="2">
    <source>
        <dbReference type="Proteomes" id="UP000237271"/>
    </source>
</evidence>
<evidence type="ECO:0000313" key="1">
    <source>
        <dbReference type="EMBL" id="POM80366.1"/>
    </source>
</evidence>
<organism evidence="1 2">
    <name type="scientific">Phytophthora palmivora</name>
    <dbReference type="NCBI Taxonomy" id="4796"/>
    <lineage>
        <taxon>Eukaryota</taxon>
        <taxon>Sar</taxon>
        <taxon>Stramenopiles</taxon>
        <taxon>Oomycota</taxon>
        <taxon>Peronosporomycetes</taxon>
        <taxon>Peronosporales</taxon>
        <taxon>Peronosporaceae</taxon>
        <taxon>Phytophthora</taxon>
    </lineage>
</organism>
<dbReference type="AlphaFoldDB" id="A0A2P4YRG0"/>
<reference evidence="1 2" key="1">
    <citation type="journal article" date="2017" name="Genome Biol. Evol.">
        <title>Phytophthora megakarya and P. palmivora, closely related causal agents of cacao black pod rot, underwent increases in genome sizes and gene numbers by different mechanisms.</title>
        <authorList>
            <person name="Ali S.S."/>
            <person name="Shao J."/>
            <person name="Lary D.J."/>
            <person name="Kronmiller B."/>
            <person name="Shen D."/>
            <person name="Strem M.D."/>
            <person name="Amoako-Attah I."/>
            <person name="Akrofi A.Y."/>
            <person name="Begoude B.A."/>
            <person name="Ten Hoopen G.M."/>
            <person name="Coulibaly K."/>
            <person name="Kebe B.I."/>
            <person name="Melnick R.L."/>
            <person name="Guiltinan M.J."/>
            <person name="Tyler B.M."/>
            <person name="Meinhardt L.W."/>
            <person name="Bailey B.A."/>
        </authorList>
    </citation>
    <scope>NUCLEOTIDE SEQUENCE [LARGE SCALE GENOMIC DNA]</scope>
    <source>
        <strain evidence="2">sbr112.9</strain>
    </source>
</reference>
<accession>A0A2P4YRG0</accession>
<dbReference type="Proteomes" id="UP000237271">
    <property type="component" value="Unassembled WGS sequence"/>
</dbReference>
<comment type="caution">
    <text evidence="1">The sequence shown here is derived from an EMBL/GenBank/DDBJ whole genome shotgun (WGS) entry which is preliminary data.</text>
</comment>
<dbReference type="OrthoDB" id="128306at2759"/>
<sequence length="97" mass="11149">MTVDVMCKIEEYIDENCRQTLEQICDRLFSGMGAVLSTSSMHRALQGMHYSIKKLRIEKTTMNSIDNRTKCKDFVVALNSHIDNGNMIIFQDETNLN</sequence>